<evidence type="ECO:0000256" key="7">
    <source>
        <dbReference type="ARBA" id="ARBA00022723"/>
    </source>
</evidence>
<keyword evidence="5" id="KW-0349">Heme</keyword>
<evidence type="ECO:0000313" key="13">
    <source>
        <dbReference type="EMBL" id="ADG94416.1"/>
    </source>
</evidence>
<gene>
    <name evidence="13" type="ordered locus">Arnit_2768</name>
</gene>
<comment type="subcellular location">
    <subcellularLocation>
        <location evidence="1">Cell membrane</location>
    </subcellularLocation>
</comment>
<dbReference type="GO" id="GO:0005886">
    <property type="term" value="C:plasma membrane"/>
    <property type="evidence" value="ECO:0007669"/>
    <property type="project" value="UniProtKB-SubCell"/>
</dbReference>
<dbReference type="AlphaFoldDB" id="D5V6Z6"/>
<evidence type="ECO:0000313" key="14">
    <source>
        <dbReference type="Proteomes" id="UP000000939"/>
    </source>
</evidence>
<keyword evidence="11" id="KW-0472">Membrane</keyword>
<evidence type="ECO:0000256" key="8">
    <source>
        <dbReference type="ARBA" id="ARBA00022982"/>
    </source>
</evidence>
<dbReference type="InterPro" id="IPR051174">
    <property type="entry name" value="Cytochrome_c-type_ET"/>
</dbReference>
<dbReference type="Pfam" id="PF03264">
    <property type="entry name" value="Cytochrom_NNT"/>
    <property type="match status" value="1"/>
</dbReference>
<keyword evidence="4" id="KW-1003">Cell membrane</keyword>
<dbReference type="GO" id="GO:0009061">
    <property type="term" value="P:anaerobic respiration"/>
    <property type="evidence" value="ECO:0007669"/>
    <property type="project" value="TreeGrafter"/>
</dbReference>
<dbReference type="GO" id="GO:0009055">
    <property type="term" value="F:electron transfer activity"/>
    <property type="evidence" value="ECO:0007669"/>
    <property type="project" value="TreeGrafter"/>
</dbReference>
<accession>D5V6Z6</accession>
<comment type="similarity">
    <text evidence="2">Belongs to the NapC/NirT/NrfH family.</text>
</comment>
<dbReference type="HOGENOM" id="CLU_096753_1_1_7"/>
<sequence precursor="true">MRPTLFIILLLFIGGLVGLSLSYGTYYGIHKTSGERFCVSCHEMDPMVISYKQDAHGGKGKLGASARCVDCHLPHDSLANYIYTKAKNGVVEVGIHFFGNPDEIDWQEKIKHRDTFVYDSGCMECHGNAFDKDLVSLSKQAQKMHNHYTKLKGTEKQISCASCHFDAGHKNLRNVLNYYKPEHSIYKDKMEEKKLETQKEYKKYGIETDNK</sequence>
<dbReference type="EMBL" id="CP001999">
    <property type="protein sequence ID" value="ADG94416.1"/>
    <property type="molecule type" value="Genomic_DNA"/>
</dbReference>
<evidence type="ECO:0000256" key="9">
    <source>
        <dbReference type="ARBA" id="ARBA00022989"/>
    </source>
</evidence>
<reference evidence="13 14" key="1">
    <citation type="journal article" date="2010" name="Stand. Genomic Sci.">
        <title>Complete genome sequence of Arcobacter nitrofigilis type strain (CI).</title>
        <authorList>
            <person name="Pati A."/>
            <person name="Gronow S."/>
            <person name="Lapidus A."/>
            <person name="Copeland A."/>
            <person name="Glavina Del Rio T."/>
            <person name="Nolan M."/>
            <person name="Lucas S."/>
            <person name="Tice H."/>
            <person name="Cheng J.F."/>
            <person name="Han C."/>
            <person name="Chertkov O."/>
            <person name="Bruce D."/>
            <person name="Tapia R."/>
            <person name="Goodwin L."/>
            <person name="Pitluck S."/>
            <person name="Liolios K."/>
            <person name="Ivanova N."/>
            <person name="Mavromatis K."/>
            <person name="Chen A."/>
            <person name="Palaniappan K."/>
            <person name="Land M."/>
            <person name="Hauser L."/>
            <person name="Chang Y.J."/>
            <person name="Jeffries C.D."/>
            <person name="Detter J.C."/>
            <person name="Rohde M."/>
            <person name="Goker M."/>
            <person name="Bristow J."/>
            <person name="Eisen J.A."/>
            <person name="Markowitz V."/>
            <person name="Hugenholtz P."/>
            <person name="Klenk H.P."/>
            <person name="Kyrpides N.C."/>
        </authorList>
    </citation>
    <scope>NUCLEOTIDE SEQUENCE [LARGE SCALE GENOMIC DNA]</scope>
    <source>
        <strain evidence="14">ATCC 33309 / DSM 7299 / CCUG 15893 / LMG 7604 / NCTC 12251 / CI</strain>
    </source>
</reference>
<name>D5V6Z6_ARCNC</name>
<dbReference type="InterPro" id="IPR036280">
    <property type="entry name" value="Multihaem_cyt_sf"/>
</dbReference>
<dbReference type="InterPro" id="IPR038266">
    <property type="entry name" value="NapC/NirT_cytc_sf"/>
</dbReference>
<protein>
    <submittedName>
        <fullName evidence="13">NapC/NirT cytochrome c domain protein</fullName>
    </submittedName>
</protein>
<dbReference type="SUPFAM" id="SSF48695">
    <property type="entry name" value="Multiheme cytochromes"/>
    <property type="match status" value="1"/>
</dbReference>
<dbReference type="KEGG" id="ant:Arnit_2768"/>
<keyword evidence="7" id="KW-0479">Metal-binding</keyword>
<keyword evidence="8" id="KW-0249">Electron transport</keyword>
<keyword evidence="3" id="KW-0813">Transport</keyword>
<dbReference type="GO" id="GO:0046872">
    <property type="term" value="F:metal ion binding"/>
    <property type="evidence" value="ECO:0007669"/>
    <property type="project" value="UniProtKB-KW"/>
</dbReference>
<keyword evidence="6" id="KW-0812">Transmembrane</keyword>
<keyword evidence="9" id="KW-1133">Transmembrane helix</keyword>
<dbReference type="PANTHER" id="PTHR30333">
    <property type="entry name" value="CYTOCHROME C-TYPE PROTEIN"/>
    <property type="match status" value="1"/>
</dbReference>
<dbReference type="PANTHER" id="PTHR30333:SF1">
    <property type="entry name" value="CYTOCHROME C-TYPE PROTEIN NAPC"/>
    <property type="match status" value="1"/>
</dbReference>
<dbReference type="Proteomes" id="UP000000939">
    <property type="component" value="Chromosome"/>
</dbReference>
<evidence type="ECO:0000256" key="3">
    <source>
        <dbReference type="ARBA" id="ARBA00022448"/>
    </source>
</evidence>
<keyword evidence="10" id="KW-0408">Iron</keyword>
<evidence type="ECO:0000256" key="11">
    <source>
        <dbReference type="ARBA" id="ARBA00023136"/>
    </source>
</evidence>
<dbReference type="RefSeq" id="WP_013136561.1">
    <property type="nucleotide sequence ID" value="NC_014166.1"/>
</dbReference>
<evidence type="ECO:0000256" key="6">
    <source>
        <dbReference type="ARBA" id="ARBA00022692"/>
    </source>
</evidence>
<dbReference type="InterPro" id="IPR005126">
    <property type="entry name" value="NapC/NirT_cyt_c_N"/>
</dbReference>
<feature type="domain" description="NapC/NirT cytochrome c N-terminal" evidence="12">
    <location>
        <begin position="5"/>
        <end position="171"/>
    </location>
</feature>
<keyword evidence="14" id="KW-1185">Reference proteome</keyword>
<organism evidence="13 14">
    <name type="scientific">Arcobacter nitrofigilis (strain ATCC 33309 / DSM 7299 / CCUG 15893 / LMG 7604 / NCTC 12251 / CI)</name>
    <name type="common">Campylobacter nitrofigilis</name>
    <dbReference type="NCBI Taxonomy" id="572480"/>
    <lineage>
        <taxon>Bacteria</taxon>
        <taxon>Pseudomonadati</taxon>
        <taxon>Campylobacterota</taxon>
        <taxon>Epsilonproteobacteria</taxon>
        <taxon>Campylobacterales</taxon>
        <taxon>Arcobacteraceae</taxon>
        <taxon>Arcobacter</taxon>
    </lineage>
</organism>
<evidence type="ECO:0000256" key="10">
    <source>
        <dbReference type="ARBA" id="ARBA00023004"/>
    </source>
</evidence>
<evidence type="ECO:0000256" key="5">
    <source>
        <dbReference type="ARBA" id="ARBA00022617"/>
    </source>
</evidence>
<evidence type="ECO:0000256" key="1">
    <source>
        <dbReference type="ARBA" id="ARBA00004236"/>
    </source>
</evidence>
<evidence type="ECO:0000259" key="12">
    <source>
        <dbReference type="Pfam" id="PF03264"/>
    </source>
</evidence>
<dbReference type="Gene3D" id="1.10.3820.10">
    <property type="entry name" value="Di-heme elbow motif domain"/>
    <property type="match status" value="1"/>
</dbReference>
<evidence type="ECO:0000256" key="4">
    <source>
        <dbReference type="ARBA" id="ARBA00022475"/>
    </source>
</evidence>
<dbReference type="eggNOG" id="COG3005">
    <property type="taxonomic scope" value="Bacteria"/>
</dbReference>
<evidence type="ECO:0000256" key="2">
    <source>
        <dbReference type="ARBA" id="ARBA00007395"/>
    </source>
</evidence>
<proteinExistence type="inferred from homology"/>
<dbReference type="STRING" id="572480.Arnit_2768"/>
<dbReference type="OrthoDB" id="9782159at2"/>